<sequence length="189" mass="21537">MSYVRDPSLCSTSNVQLCNRASFLLDGSDSQLWASSSRMRISLSLSSWDAFSALPSSLTTRPPKRECAHERWLVNFLQHLVHMPVKTPPSLSSPSETYSSFHSSPSKRNSYIRQCLRCFANRGHPSSNLVNASVFSFFPSYLLRKFLFPFRQLLCNYCHEPTRTSTRHFHNASSNARILLSPLRSFNTP</sequence>
<organism evidence="1 2">
    <name type="scientific">Marasmiellus scandens</name>
    <dbReference type="NCBI Taxonomy" id="2682957"/>
    <lineage>
        <taxon>Eukaryota</taxon>
        <taxon>Fungi</taxon>
        <taxon>Dikarya</taxon>
        <taxon>Basidiomycota</taxon>
        <taxon>Agaricomycotina</taxon>
        <taxon>Agaricomycetes</taxon>
        <taxon>Agaricomycetidae</taxon>
        <taxon>Agaricales</taxon>
        <taxon>Marasmiineae</taxon>
        <taxon>Omphalotaceae</taxon>
        <taxon>Marasmiellus</taxon>
    </lineage>
</organism>
<name>A0ABR1JGZ2_9AGAR</name>
<accession>A0ABR1JGZ2</accession>
<reference evidence="1 2" key="1">
    <citation type="submission" date="2024-01" db="EMBL/GenBank/DDBJ databases">
        <title>A draft genome for the cacao thread blight pathogen Marasmiellus scandens.</title>
        <authorList>
            <person name="Baruah I.K."/>
            <person name="Leung J."/>
            <person name="Bukari Y."/>
            <person name="Amoako-Attah I."/>
            <person name="Meinhardt L.W."/>
            <person name="Bailey B.A."/>
            <person name="Cohen S.P."/>
        </authorList>
    </citation>
    <scope>NUCLEOTIDE SEQUENCE [LARGE SCALE GENOMIC DNA]</scope>
    <source>
        <strain evidence="1 2">GH-19</strain>
    </source>
</reference>
<keyword evidence="2" id="KW-1185">Reference proteome</keyword>
<dbReference type="Proteomes" id="UP001498398">
    <property type="component" value="Unassembled WGS sequence"/>
</dbReference>
<comment type="caution">
    <text evidence="1">The sequence shown here is derived from an EMBL/GenBank/DDBJ whole genome shotgun (WGS) entry which is preliminary data.</text>
</comment>
<evidence type="ECO:0000313" key="2">
    <source>
        <dbReference type="Proteomes" id="UP001498398"/>
    </source>
</evidence>
<protein>
    <submittedName>
        <fullName evidence="1">Uncharacterized protein</fullName>
    </submittedName>
</protein>
<dbReference type="EMBL" id="JBANRG010000013">
    <property type="protein sequence ID" value="KAK7461453.1"/>
    <property type="molecule type" value="Genomic_DNA"/>
</dbReference>
<gene>
    <name evidence="1" type="ORF">VKT23_020781</name>
</gene>
<evidence type="ECO:0000313" key="1">
    <source>
        <dbReference type="EMBL" id="KAK7461453.1"/>
    </source>
</evidence>
<proteinExistence type="predicted"/>